<proteinExistence type="predicted"/>
<dbReference type="InterPro" id="IPR050883">
    <property type="entry name" value="PNGase"/>
</dbReference>
<dbReference type="GO" id="GO:0000224">
    <property type="term" value="F:peptide-N4-(N-acetyl-beta-glucosaminyl)asparagine amidase activity"/>
    <property type="evidence" value="ECO:0007669"/>
    <property type="project" value="TreeGrafter"/>
</dbReference>
<dbReference type="Gene3D" id="2.70.98.10">
    <property type="match status" value="1"/>
</dbReference>
<protein>
    <recommendedName>
        <fullName evidence="1">Glycosyl hydrolase family 92 N-terminal domain-containing protein</fullName>
    </recommendedName>
</protein>
<dbReference type="InterPro" id="IPR014718">
    <property type="entry name" value="GH-type_carb-bd"/>
</dbReference>
<dbReference type="GO" id="GO:0006516">
    <property type="term" value="P:glycoprotein catabolic process"/>
    <property type="evidence" value="ECO:0007669"/>
    <property type="project" value="TreeGrafter"/>
</dbReference>
<feature type="non-terminal residue" evidence="2">
    <location>
        <position position="1"/>
    </location>
</feature>
<accession>A0A9Q3K283</accession>
<evidence type="ECO:0000259" key="1">
    <source>
        <dbReference type="Pfam" id="PF17678"/>
    </source>
</evidence>
<dbReference type="GO" id="GO:0005829">
    <property type="term" value="C:cytosol"/>
    <property type="evidence" value="ECO:0007669"/>
    <property type="project" value="TreeGrafter"/>
</dbReference>
<evidence type="ECO:0000313" key="3">
    <source>
        <dbReference type="Proteomes" id="UP000765509"/>
    </source>
</evidence>
<organism evidence="2 3">
    <name type="scientific">Austropuccinia psidii MF-1</name>
    <dbReference type="NCBI Taxonomy" id="1389203"/>
    <lineage>
        <taxon>Eukaryota</taxon>
        <taxon>Fungi</taxon>
        <taxon>Dikarya</taxon>
        <taxon>Basidiomycota</taxon>
        <taxon>Pucciniomycotina</taxon>
        <taxon>Pucciniomycetes</taxon>
        <taxon>Pucciniales</taxon>
        <taxon>Sphaerophragmiaceae</taxon>
        <taxon>Austropuccinia</taxon>
    </lineage>
</organism>
<dbReference type="EMBL" id="AVOT02091795">
    <property type="protein sequence ID" value="MBW0573298.1"/>
    <property type="molecule type" value="Genomic_DNA"/>
</dbReference>
<gene>
    <name evidence="2" type="ORF">O181_113013</name>
</gene>
<name>A0A9Q3K283_9BASI</name>
<dbReference type="OrthoDB" id="449263at2759"/>
<dbReference type="Proteomes" id="UP000765509">
    <property type="component" value="Unassembled WGS sequence"/>
</dbReference>
<sequence>MLKLTPLIVKNDSFDSIKTRIRPLTRSRLLVGVTCFCIGALYIRWKLSSELRAETEKLNEASGLDFGSATRARDFPLPNKDLTRYVRPLIGTSNDGNVCPGASVPFGMVKINPDIKGVSPPGYKADVQQPIRGFSMMHDSGTGGVLGSYGNFEIMPVLCPDGFNSCPTWNTGRTKYRVPGSD</sequence>
<dbReference type="PANTHER" id="PTHR12143:SF43">
    <property type="entry name" value="PUTATIVE-RELATED"/>
    <property type="match status" value="1"/>
</dbReference>
<dbReference type="PANTHER" id="PTHR12143">
    <property type="entry name" value="PEPTIDE N-GLYCANASE PNGASE -RELATED"/>
    <property type="match status" value="1"/>
</dbReference>
<dbReference type="GO" id="GO:0005634">
    <property type="term" value="C:nucleus"/>
    <property type="evidence" value="ECO:0007669"/>
    <property type="project" value="TreeGrafter"/>
</dbReference>
<comment type="caution">
    <text evidence="2">The sequence shown here is derived from an EMBL/GenBank/DDBJ whole genome shotgun (WGS) entry which is preliminary data.</text>
</comment>
<evidence type="ECO:0000313" key="2">
    <source>
        <dbReference type="EMBL" id="MBW0573298.1"/>
    </source>
</evidence>
<dbReference type="InterPro" id="IPR041371">
    <property type="entry name" value="GH92_N"/>
</dbReference>
<feature type="domain" description="Glycosyl hydrolase family 92 N-terminal" evidence="1">
    <location>
        <begin position="85"/>
        <end position="167"/>
    </location>
</feature>
<reference evidence="2" key="1">
    <citation type="submission" date="2021-03" db="EMBL/GenBank/DDBJ databases">
        <title>Draft genome sequence of rust myrtle Austropuccinia psidii MF-1, a brazilian biotype.</title>
        <authorList>
            <person name="Quecine M.C."/>
            <person name="Pachon D.M.R."/>
            <person name="Bonatelli M.L."/>
            <person name="Correr F.H."/>
            <person name="Franceschini L.M."/>
            <person name="Leite T.F."/>
            <person name="Margarido G.R.A."/>
            <person name="Almeida C.A."/>
            <person name="Ferrarezi J.A."/>
            <person name="Labate C.A."/>
        </authorList>
    </citation>
    <scope>NUCLEOTIDE SEQUENCE</scope>
    <source>
        <strain evidence="2">MF-1</strain>
    </source>
</reference>
<dbReference type="Pfam" id="PF17678">
    <property type="entry name" value="Glyco_hydro_92N"/>
    <property type="match status" value="1"/>
</dbReference>
<dbReference type="GO" id="GO:0030246">
    <property type="term" value="F:carbohydrate binding"/>
    <property type="evidence" value="ECO:0007669"/>
    <property type="project" value="InterPro"/>
</dbReference>
<keyword evidence="3" id="KW-1185">Reference proteome</keyword>
<dbReference type="AlphaFoldDB" id="A0A9Q3K283"/>